<dbReference type="EC" id="3.1.-.-" evidence="5"/>
<accession>A0A4V1ALE8</accession>
<dbReference type="NCBIfam" id="TIGR01643">
    <property type="entry name" value="YD_repeat_2x"/>
    <property type="match status" value="1"/>
</dbReference>
<dbReference type="Pfam" id="PF03534">
    <property type="entry name" value="SpvB"/>
    <property type="match status" value="1"/>
</dbReference>
<dbReference type="RefSeq" id="WP_133440847.1">
    <property type="nucleotide sequence ID" value="NZ_CP037954.1"/>
</dbReference>
<sequence>MKHKLLFLCFLVNSSLFLSQETIEIPLNYSTSGYAENSPASKRPIANSPIDNILVPTVNAEMNVSESGALTYALPIEILKGINNFQPNISLAYNSQSGNGQAGWGWNIVGLSTITRGGKTKNIDGITIGSQFDDTDPFYLDGQRLIKNNASDFITEKFSKIKITKPASGEFSFIVQYTDGRIAKYKELISGQNYISIFIDSFNNEIHYTYEIESNVPNITKISYGGTSVANDKFYIDFIYTTRKKNIQIYRNGVAYTNSKVLSEINSGSSYLSLFRKYNLTYDFVEDNSIERLISLTVKNESGESLKPLNFNYNVLNQGTVKVSTSAFNGLGGYIKGLGSVTVGKFSNSTEKMQPIYQTRKSDGSYNLTNNGSSVSITTNDSATQLFSGKVLDLNNQITENDQLIAINEHSIAVGTEDLTNPNNSINFLLKDNVVFEIKNIITGQSRKVTVPVKGGLTEVQNYVPDDPYDPYGYGTYVTDYFRDETRREYIQGDFNNDGLIDFLIIEPQNLNRGNKVYLVELGKQNAGAEIEVNPIVLDTSSNFYNKEIYPIEFDGDGLPELFTVNRSPANYSIFKIDFVNNKLDNVLSDNVLSNFGSSTPIFFGDFNGDGLTDFLTPQKVYEIPEDDNSGIKMGGIYHQMETESLLWWKNISTGKGFIQNQENYTNQKIAYLKPSQSNYIKKSTFWQKFWNGKPDEYEYTRYSTHNIIVTDFNNDGRSDIITLNKIGSAKYNANGLLSNIPVNNLSNTLYKYTGEIFNPIVTFVSSITNRINFYENKNLQGGTFQQLTTYSVENTKISPLSLILSATEFDFLNVSKSGAYIFDPLTGLRTTIAIDNSSFLEKQIQEVDNGSTVLQRVDYRNMIPTTGTDEMTYSYQTQSFKYPYYVHNTNSSLYLVNKIHTLFDGKILTKEYRYENGLQHLEGKGFMGFQKTFSSDAYESEVKNGKYINKNPAKAVFWNIQTKDPLMDNAVIVSTYGGINKFFTENKITNQRFDRGNHQYLVLSTDEISKDFLKKITISKKYQYDENDDLKLKTAYIDYDGIASSVSKYTYKNEFSNGDHYFYGKISAYEDTTYKGQDSFGTREENDYDLVTGTTSETRKFGNQANAPPVVTNYTYDSSTGNLTGQTISTLGITPQTTTYEYESTKRYVNKTTTPDGLIANANINALGRTLDTTAPIGNLKTYYSYDSWGNITSITDYLGKITTISKNTTNLPTGGIYNLSKKREGGTESIVTFDKFDREIQSKTQSINGKWLVSKTEYDIFGKKIKASETHFEGETPKWNSVEYDELNRPIKNTSFTNKVITTCYEGMKVTVDDGFKKTSKTLDAMGNTIRHQDHGGVINYSYYPNGALKETNYEGIKTTFEIDGWGNKKKIVDPSAGTFDYEYDAIGRITIEINPKGTTVYTYDSLGRPETETTTGITAAENTNIYKTFTYNPITKLPETITGTSNGETFTYTTIYDNYYRIKGKKEVTPEFTYESSTTFDTFGKADVVSISTKLLNPSYTSISNIKNIYDTNGILIQQNDVDAGRMVWHVSDVNAQGQTMQMEYGNGYSISNQYNPSDFTLFNIKHQNTTNGTVALDIDYNYNVNKGVLNWRRNNTFNKKEDFTYDTLNRLLTETVNSVLTNEYTYDKRGRITSNSELGKYNYNSSDYKLQNIAFNANGQNVDAQRGFASASYNAFKSPLQITLAGKEDLSFEYSILKTRSAMTSSITGKMRYYSSDFAVEITKTGNKTEIVTYITGDPYSANYIKKEVLNGTTLSEKENYFLHRDNLGSILAITKATDGVVVEKRFFDAWGNLKGLVNAAGTLITDVQQLANNNFFIDRGYTGHEHLWKAGLINMNARLYDPILRKFLSADNLVPDPFNTQSYDRYGYGMNNPLLYIDIDGNEPISIGLAIIIGAAVGIFAKGIANMISGIPFWYGIGKAGFMGAISGAISFGIGSMATSSFGELLTFGKALFEAGMHSFSSGIMASLDGGNGGAAMLSGLVSSLISSGVSALGIKFSESKISGKNVYNGFGQNYMKATMIAAGGFSGGISSTIAGGKFIDGFRQGLITSGLNHVAHLATEFIQKESRQANIQGFKQNHPKLYKVLEMLPELLKANCTVLTTIAEDTGLTETRVLELLDIKSPEGQVIALARMKEYGLTGHLSKTWINLDLVERFETLQTQKYIQGTSFLLAVIVLHEFVHWGRSSNNITYKRPNGEDYGEYWEKRTFGMLLGENKETINLSYKYGWKY</sequence>
<dbReference type="KEGG" id="csal:NBC122_02713"/>
<dbReference type="EMBL" id="CP037954">
    <property type="protein sequence ID" value="QBO59514.1"/>
    <property type="molecule type" value="Genomic_DNA"/>
</dbReference>
<dbReference type="PANTHER" id="PTHR32305:SF15">
    <property type="entry name" value="PROTEIN RHSA-RELATED"/>
    <property type="match status" value="1"/>
</dbReference>
<dbReference type="InterPro" id="IPR028994">
    <property type="entry name" value="Integrin_alpha_N"/>
</dbReference>
<keyword evidence="5" id="KW-0378">Hydrolase</keyword>
<dbReference type="GO" id="GO:0005576">
    <property type="term" value="C:extracellular region"/>
    <property type="evidence" value="ECO:0007669"/>
    <property type="project" value="UniProtKB-SubCell"/>
</dbReference>
<dbReference type="InterPro" id="IPR006530">
    <property type="entry name" value="YD"/>
</dbReference>
<comment type="subcellular location">
    <subcellularLocation>
        <location evidence="1">Secreted</location>
    </subcellularLocation>
</comment>
<name>A0A4V1ALE8_9FLAO</name>
<keyword evidence="3" id="KW-0843">Virulence</keyword>
<evidence type="ECO:0000256" key="4">
    <source>
        <dbReference type="SAM" id="Phobius"/>
    </source>
</evidence>
<feature type="transmembrane region" description="Helical" evidence="4">
    <location>
        <begin position="1922"/>
        <end position="1943"/>
    </location>
</feature>
<keyword evidence="4" id="KW-0472">Membrane</keyword>
<evidence type="ECO:0000256" key="3">
    <source>
        <dbReference type="ARBA" id="ARBA00023026"/>
    </source>
</evidence>
<dbReference type="GO" id="GO:0016787">
    <property type="term" value="F:hydrolase activity"/>
    <property type="evidence" value="ECO:0007669"/>
    <property type="project" value="UniProtKB-KW"/>
</dbReference>
<reference evidence="5 6" key="1">
    <citation type="submission" date="2019-03" db="EMBL/GenBank/DDBJ databases">
        <authorList>
            <person name="Kim H."/>
            <person name="Yu S.-M."/>
        </authorList>
    </citation>
    <scope>NUCLEOTIDE SEQUENCE [LARGE SCALE GENOMIC DNA]</scope>
    <source>
        <strain evidence="5 6">NBC122</strain>
    </source>
</reference>
<evidence type="ECO:0000256" key="1">
    <source>
        <dbReference type="ARBA" id="ARBA00004613"/>
    </source>
</evidence>
<organism evidence="5 6">
    <name type="scientific">Chryseobacterium salivictor</name>
    <dbReference type="NCBI Taxonomy" id="2547600"/>
    <lineage>
        <taxon>Bacteria</taxon>
        <taxon>Pseudomonadati</taxon>
        <taxon>Bacteroidota</taxon>
        <taxon>Flavobacteriia</taxon>
        <taxon>Flavobacteriales</taxon>
        <taxon>Weeksellaceae</taxon>
        <taxon>Chryseobacterium group</taxon>
        <taxon>Chryseobacterium</taxon>
    </lineage>
</organism>
<dbReference type="SUPFAM" id="SSF69318">
    <property type="entry name" value="Integrin alpha N-terminal domain"/>
    <property type="match status" value="1"/>
</dbReference>
<evidence type="ECO:0000256" key="2">
    <source>
        <dbReference type="ARBA" id="ARBA00022525"/>
    </source>
</evidence>
<gene>
    <name evidence="5" type="primary">wapA</name>
    <name evidence="5" type="ORF">NBC122_02713</name>
</gene>
<dbReference type="PANTHER" id="PTHR32305">
    <property type="match status" value="1"/>
</dbReference>
<keyword evidence="6" id="KW-1185">Reference proteome</keyword>
<keyword evidence="4" id="KW-0812">Transmembrane</keyword>
<keyword evidence="2" id="KW-0964">Secreted</keyword>
<dbReference type="InterPro" id="IPR003284">
    <property type="entry name" value="Sal_SpvB"/>
</dbReference>
<dbReference type="InterPro" id="IPR050708">
    <property type="entry name" value="T6SS_VgrG/RHS"/>
</dbReference>
<proteinExistence type="predicted"/>
<keyword evidence="4" id="KW-1133">Transmembrane helix</keyword>
<dbReference type="InterPro" id="IPR022385">
    <property type="entry name" value="Rhs_assc_core"/>
</dbReference>
<dbReference type="Proteomes" id="UP000294419">
    <property type="component" value="Chromosome"/>
</dbReference>
<evidence type="ECO:0000313" key="6">
    <source>
        <dbReference type="Proteomes" id="UP000294419"/>
    </source>
</evidence>
<dbReference type="NCBIfam" id="TIGR03696">
    <property type="entry name" value="Rhs_assc_core"/>
    <property type="match status" value="1"/>
</dbReference>
<dbReference type="OrthoDB" id="6225685at2"/>
<feature type="transmembrane region" description="Helical" evidence="4">
    <location>
        <begin position="1980"/>
        <end position="2000"/>
    </location>
</feature>
<dbReference type="Gene3D" id="2.180.10.10">
    <property type="entry name" value="RHS repeat-associated core"/>
    <property type="match status" value="2"/>
</dbReference>
<protein>
    <submittedName>
        <fullName evidence="5">tRNA(Glu)-specific nuclease WapA</fullName>
        <ecNumber evidence="5">3.1.-.-</ecNumber>
    </submittedName>
</protein>
<feature type="transmembrane region" description="Helical" evidence="4">
    <location>
        <begin position="1890"/>
        <end position="1910"/>
    </location>
</feature>
<dbReference type="GO" id="GO:0005737">
    <property type="term" value="C:cytoplasm"/>
    <property type="evidence" value="ECO:0007669"/>
    <property type="project" value="InterPro"/>
</dbReference>
<evidence type="ECO:0000313" key="5">
    <source>
        <dbReference type="EMBL" id="QBO59514.1"/>
    </source>
</evidence>